<dbReference type="PROSITE" id="PS50110">
    <property type="entry name" value="RESPONSE_REGULATORY"/>
    <property type="match status" value="1"/>
</dbReference>
<evidence type="ECO:0000256" key="1">
    <source>
        <dbReference type="ARBA" id="ARBA00022553"/>
    </source>
</evidence>
<dbReference type="Proteomes" id="UP001059617">
    <property type="component" value="Chromosome"/>
</dbReference>
<evidence type="ECO:0000313" key="5">
    <source>
        <dbReference type="EMBL" id="UWP84705.1"/>
    </source>
</evidence>
<feature type="modified residue" description="4-aspartylphosphate" evidence="2">
    <location>
        <position position="81"/>
    </location>
</feature>
<dbReference type="Pfam" id="PF00072">
    <property type="entry name" value="Response_reg"/>
    <property type="match status" value="1"/>
</dbReference>
<keyword evidence="1 2" id="KW-0597">Phosphoprotein</keyword>
<dbReference type="EMBL" id="CP073720">
    <property type="protein sequence ID" value="UWP84705.1"/>
    <property type="molecule type" value="Genomic_DNA"/>
</dbReference>
<dbReference type="SMART" id="SM00448">
    <property type="entry name" value="REC"/>
    <property type="match status" value="1"/>
</dbReference>
<protein>
    <submittedName>
        <fullName evidence="5">Response regulator transcription factor</fullName>
    </submittedName>
</protein>
<name>A0ABY5W5N4_9ACTN</name>
<evidence type="ECO:0000256" key="2">
    <source>
        <dbReference type="PROSITE-ProRule" id="PRU00169"/>
    </source>
</evidence>
<dbReference type="RefSeq" id="WP_259862646.1">
    <property type="nucleotide sequence ID" value="NZ_BAAAST010000069.1"/>
</dbReference>
<dbReference type="InterPro" id="IPR001789">
    <property type="entry name" value="Sig_transdc_resp-reg_receiver"/>
</dbReference>
<gene>
    <name evidence="5" type="ORF">Dfulv_10935</name>
</gene>
<feature type="compositionally biased region" description="Acidic residues" evidence="3">
    <location>
        <begin position="1"/>
        <end position="15"/>
    </location>
</feature>
<reference evidence="5" key="1">
    <citation type="submission" date="2021-04" db="EMBL/GenBank/DDBJ databases">
        <authorList>
            <person name="Hartkoorn R.C."/>
            <person name="Beaudoing E."/>
            <person name="Hot D."/>
        </authorList>
    </citation>
    <scope>NUCLEOTIDE SEQUENCE</scope>
    <source>
        <strain evidence="5">NRRL B-16292</strain>
    </source>
</reference>
<dbReference type="SUPFAM" id="SSF52172">
    <property type="entry name" value="CheY-like"/>
    <property type="match status" value="1"/>
</dbReference>
<evidence type="ECO:0000313" key="6">
    <source>
        <dbReference type="Proteomes" id="UP001059617"/>
    </source>
</evidence>
<reference evidence="5" key="2">
    <citation type="submission" date="2022-09" db="EMBL/GenBank/DDBJ databases">
        <title>Biosynthetic gene clusters of Dactylosporangioum fulvum.</title>
        <authorList>
            <person name="Caradec T."/>
        </authorList>
    </citation>
    <scope>NUCLEOTIDE SEQUENCE</scope>
    <source>
        <strain evidence="5">NRRL B-16292</strain>
    </source>
</reference>
<keyword evidence="6" id="KW-1185">Reference proteome</keyword>
<dbReference type="InterPro" id="IPR011006">
    <property type="entry name" value="CheY-like_superfamily"/>
</dbReference>
<dbReference type="InterPro" id="IPR050595">
    <property type="entry name" value="Bact_response_regulator"/>
</dbReference>
<dbReference type="Gene3D" id="3.40.50.2300">
    <property type="match status" value="1"/>
</dbReference>
<proteinExistence type="predicted"/>
<organism evidence="5 6">
    <name type="scientific">Dactylosporangium fulvum</name>
    <dbReference type="NCBI Taxonomy" id="53359"/>
    <lineage>
        <taxon>Bacteria</taxon>
        <taxon>Bacillati</taxon>
        <taxon>Actinomycetota</taxon>
        <taxon>Actinomycetes</taxon>
        <taxon>Micromonosporales</taxon>
        <taxon>Micromonosporaceae</taxon>
        <taxon>Dactylosporangium</taxon>
    </lineage>
</organism>
<evidence type="ECO:0000259" key="4">
    <source>
        <dbReference type="PROSITE" id="PS50110"/>
    </source>
</evidence>
<dbReference type="PANTHER" id="PTHR44591">
    <property type="entry name" value="STRESS RESPONSE REGULATOR PROTEIN 1"/>
    <property type="match status" value="1"/>
</dbReference>
<dbReference type="PANTHER" id="PTHR44591:SF3">
    <property type="entry name" value="RESPONSE REGULATORY DOMAIN-CONTAINING PROTEIN"/>
    <property type="match status" value="1"/>
</dbReference>
<feature type="region of interest" description="Disordered" evidence="3">
    <location>
        <begin position="1"/>
        <end position="23"/>
    </location>
</feature>
<sequence>MDQDPEDVVPDEPAEPEAGTLPVATVLLAEDDPDIRDLFTMAMEGAGIAVTAVNDGQQALEALQAAGGTGDGPGFDLLVTDMWMPKLSGLDLCRKLRADPATQGLPVLMLSAYGRLRGREEAMMVGATEYVQKPVRPSQFISKVDSLLGGRLVTRGS</sequence>
<feature type="domain" description="Response regulatory" evidence="4">
    <location>
        <begin position="25"/>
        <end position="148"/>
    </location>
</feature>
<accession>A0ABY5W5N4</accession>
<evidence type="ECO:0000256" key="3">
    <source>
        <dbReference type="SAM" id="MobiDB-lite"/>
    </source>
</evidence>